<reference evidence="2" key="1">
    <citation type="journal article" date="2021" name="New Phytol.">
        <title>Evolutionary innovations through gain and loss of genes in the ectomycorrhizal Boletales.</title>
        <authorList>
            <person name="Wu G."/>
            <person name="Miyauchi S."/>
            <person name="Morin E."/>
            <person name="Kuo A."/>
            <person name="Drula E."/>
            <person name="Varga T."/>
            <person name="Kohler A."/>
            <person name="Feng B."/>
            <person name="Cao Y."/>
            <person name="Lipzen A."/>
            <person name="Daum C."/>
            <person name="Hundley H."/>
            <person name="Pangilinan J."/>
            <person name="Johnson J."/>
            <person name="Barry K."/>
            <person name="LaButti K."/>
            <person name="Ng V."/>
            <person name="Ahrendt S."/>
            <person name="Min B."/>
            <person name="Choi I.G."/>
            <person name="Park H."/>
            <person name="Plett J.M."/>
            <person name="Magnuson J."/>
            <person name="Spatafora J.W."/>
            <person name="Nagy L.G."/>
            <person name="Henrissat B."/>
            <person name="Grigoriev I.V."/>
            <person name="Yang Z.L."/>
            <person name="Xu J."/>
            <person name="Martin F.M."/>
        </authorList>
    </citation>
    <scope>NUCLEOTIDE SEQUENCE</scope>
    <source>
        <strain evidence="2">KKN 215</strain>
    </source>
</reference>
<evidence type="ECO:0000256" key="1">
    <source>
        <dbReference type="SAM" id="MobiDB-lite"/>
    </source>
</evidence>
<feature type="compositionally biased region" description="Low complexity" evidence="1">
    <location>
        <begin position="61"/>
        <end position="70"/>
    </location>
</feature>
<evidence type="ECO:0000313" key="3">
    <source>
        <dbReference type="Proteomes" id="UP000813824"/>
    </source>
</evidence>
<name>A0A8K0XU26_9AGAR</name>
<proteinExistence type="predicted"/>
<dbReference type="AlphaFoldDB" id="A0A8K0XU26"/>
<sequence length="236" mass="25245">MWDGGCKGFLLKRGVFYGGIGVETANSLSLPSTSGVRIVFGTSTGEGCRDESAKEAEGRSSESPSSSSSRVRVEGMRLGLELTVVRAPLVAGEETRLEGTVSDVWVVLVEEVEGTVPRAEVVGECESMMTSRNALWTVGVLGWASIRVFPRRFGTMSGVKNKDGTTGARAGCCCLARSSLPPSLSGVLIPPRALQAFPIFHLCSQPPLPQLYRMRSSLSSQLQTISQLNVPQDSYQ</sequence>
<dbReference type="EMBL" id="JAEVFJ010000002">
    <property type="protein sequence ID" value="KAH8106874.1"/>
    <property type="molecule type" value="Genomic_DNA"/>
</dbReference>
<organism evidence="2 3">
    <name type="scientific">Cristinia sonorae</name>
    <dbReference type="NCBI Taxonomy" id="1940300"/>
    <lineage>
        <taxon>Eukaryota</taxon>
        <taxon>Fungi</taxon>
        <taxon>Dikarya</taxon>
        <taxon>Basidiomycota</taxon>
        <taxon>Agaricomycotina</taxon>
        <taxon>Agaricomycetes</taxon>
        <taxon>Agaricomycetidae</taxon>
        <taxon>Agaricales</taxon>
        <taxon>Pleurotineae</taxon>
        <taxon>Stephanosporaceae</taxon>
        <taxon>Cristinia</taxon>
    </lineage>
</organism>
<evidence type="ECO:0000313" key="2">
    <source>
        <dbReference type="EMBL" id="KAH8106874.1"/>
    </source>
</evidence>
<gene>
    <name evidence="2" type="ORF">BXZ70DRAFT_255680</name>
</gene>
<keyword evidence="3" id="KW-1185">Reference proteome</keyword>
<feature type="region of interest" description="Disordered" evidence="1">
    <location>
        <begin position="41"/>
        <end position="72"/>
    </location>
</feature>
<accession>A0A8K0XU26</accession>
<protein>
    <submittedName>
        <fullName evidence="2">Uncharacterized protein</fullName>
    </submittedName>
</protein>
<dbReference type="Proteomes" id="UP000813824">
    <property type="component" value="Unassembled WGS sequence"/>
</dbReference>
<comment type="caution">
    <text evidence="2">The sequence shown here is derived from an EMBL/GenBank/DDBJ whole genome shotgun (WGS) entry which is preliminary data.</text>
</comment>
<feature type="compositionally biased region" description="Basic and acidic residues" evidence="1">
    <location>
        <begin position="47"/>
        <end position="60"/>
    </location>
</feature>